<evidence type="ECO:0000313" key="2">
    <source>
        <dbReference type="EMBL" id="KAF2558096.1"/>
    </source>
</evidence>
<dbReference type="AlphaFoldDB" id="A0A8S9HNS0"/>
<name>A0A8S9HNS0_BRACR</name>
<dbReference type="Proteomes" id="UP000712281">
    <property type="component" value="Unassembled WGS sequence"/>
</dbReference>
<evidence type="ECO:0000256" key="1">
    <source>
        <dbReference type="SAM" id="MobiDB-lite"/>
    </source>
</evidence>
<feature type="region of interest" description="Disordered" evidence="1">
    <location>
        <begin position="70"/>
        <end position="102"/>
    </location>
</feature>
<proteinExistence type="predicted"/>
<feature type="compositionally biased region" description="Basic and acidic residues" evidence="1">
    <location>
        <begin position="89"/>
        <end position="102"/>
    </location>
</feature>
<accession>A0A8S9HNS0</accession>
<protein>
    <submittedName>
        <fullName evidence="2">Uncharacterized protein</fullName>
    </submittedName>
</protein>
<evidence type="ECO:0000313" key="3">
    <source>
        <dbReference type="Proteomes" id="UP000712281"/>
    </source>
</evidence>
<sequence>MCAGTETVAEKLSEDSASSSLMVIPRECELEFSKPNFSTGIISDPSGIVCNSLPNTLNEKCTSSPFSVPPSIAQGTREGNPAVLPKVQHGPDVEAQHLRDQL</sequence>
<comment type="caution">
    <text evidence="2">The sequence shown here is derived from an EMBL/GenBank/DDBJ whole genome shotgun (WGS) entry which is preliminary data.</text>
</comment>
<gene>
    <name evidence="2" type="ORF">F2Q68_00015044</name>
</gene>
<organism evidence="2 3">
    <name type="scientific">Brassica cretica</name>
    <name type="common">Mustard</name>
    <dbReference type="NCBI Taxonomy" id="69181"/>
    <lineage>
        <taxon>Eukaryota</taxon>
        <taxon>Viridiplantae</taxon>
        <taxon>Streptophyta</taxon>
        <taxon>Embryophyta</taxon>
        <taxon>Tracheophyta</taxon>
        <taxon>Spermatophyta</taxon>
        <taxon>Magnoliopsida</taxon>
        <taxon>eudicotyledons</taxon>
        <taxon>Gunneridae</taxon>
        <taxon>Pentapetalae</taxon>
        <taxon>rosids</taxon>
        <taxon>malvids</taxon>
        <taxon>Brassicales</taxon>
        <taxon>Brassicaceae</taxon>
        <taxon>Brassiceae</taxon>
        <taxon>Brassica</taxon>
    </lineage>
</organism>
<dbReference type="EMBL" id="QGKW02001940">
    <property type="protein sequence ID" value="KAF2558096.1"/>
    <property type="molecule type" value="Genomic_DNA"/>
</dbReference>
<reference evidence="2" key="1">
    <citation type="submission" date="2019-12" db="EMBL/GenBank/DDBJ databases">
        <title>Genome sequencing and annotation of Brassica cretica.</title>
        <authorList>
            <person name="Studholme D.J."/>
            <person name="Sarris P.F."/>
        </authorList>
    </citation>
    <scope>NUCLEOTIDE SEQUENCE</scope>
    <source>
        <strain evidence="2">PFS-001/15</strain>
        <tissue evidence="2">Leaf</tissue>
    </source>
</reference>